<dbReference type="EMBL" id="FUFT01000008">
    <property type="protein sequence ID" value="SJL84980.1"/>
    <property type="molecule type" value="Genomic_DNA"/>
</dbReference>
<dbReference type="Pfam" id="PF00672">
    <property type="entry name" value="HAMP"/>
    <property type="match status" value="1"/>
</dbReference>
<dbReference type="STRING" id="1918946.VPAL9027_02993"/>
<dbReference type="Proteomes" id="UP000189475">
    <property type="component" value="Unassembled WGS sequence"/>
</dbReference>
<dbReference type="CDD" id="cd11386">
    <property type="entry name" value="MCP_signal"/>
    <property type="match status" value="1"/>
</dbReference>
<dbReference type="InterPro" id="IPR004089">
    <property type="entry name" value="MCPsignal_dom"/>
</dbReference>
<dbReference type="SMART" id="SM00304">
    <property type="entry name" value="HAMP"/>
    <property type="match status" value="1"/>
</dbReference>
<comment type="similarity">
    <text evidence="3">Belongs to the methyl-accepting chemotaxis (MCP) protein family.</text>
</comment>
<proteinExistence type="inferred from homology"/>
<dbReference type="PROSITE" id="PS50111">
    <property type="entry name" value="CHEMOTAXIS_TRANSDUC_2"/>
    <property type="match status" value="1"/>
</dbReference>
<accession>A0A1R4B7T3</accession>
<dbReference type="CDD" id="cd06225">
    <property type="entry name" value="HAMP"/>
    <property type="match status" value="1"/>
</dbReference>
<evidence type="ECO:0000259" key="6">
    <source>
        <dbReference type="PROSITE" id="PS50111"/>
    </source>
</evidence>
<gene>
    <name evidence="8" type="primary">mcpS_5</name>
    <name evidence="8" type="ORF">VPAL9027_02993</name>
</gene>
<feature type="transmembrane region" description="Helical" evidence="5">
    <location>
        <begin position="188"/>
        <end position="209"/>
    </location>
</feature>
<keyword evidence="2 4" id="KW-0807">Transducer</keyword>
<dbReference type="SMART" id="SM00283">
    <property type="entry name" value="MA"/>
    <property type="match status" value="1"/>
</dbReference>
<keyword evidence="5" id="KW-0812">Transmembrane</keyword>
<dbReference type="InterPro" id="IPR004090">
    <property type="entry name" value="Chemotax_Me-accpt_rcpt"/>
</dbReference>
<evidence type="ECO:0000256" key="4">
    <source>
        <dbReference type="PROSITE-ProRule" id="PRU00284"/>
    </source>
</evidence>
<dbReference type="OrthoDB" id="7054443at2"/>
<dbReference type="Gene3D" id="1.10.287.950">
    <property type="entry name" value="Methyl-accepting chemotaxis protein"/>
    <property type="match status" value="1"/>
</dbReference>
<keyword evidence="5" id="KW-0472">Membrane</keyword>
<dbReference type="RefSeq" id="WP_077315374.1">
    <property type="nucleotide sequence ID" value="NZ_AP024887.1"/>
</dbReference>
<dbReference type="InterPro" id="IPR024478">
    <property type="entry name" value="HlyB_4HB_MCP"/>
</dbReference>
<dbReference type="SUPFAM" id="SSF58104">
    <property type="entry name" value="Methyl-accepting chemotaxis protein (MCP) signaling domain"/>
    <property type="match status" value="1"/>
</dbReference>
<dbReference type="GO" id="GO:0016020">
    <property type="term" value="C:membrane"/>
    <property type="evidence" value="ECO:0007669"/>
    <property type="project" value="UniProtKB-SubCell"/>
</dbReference>
<evidence type="ECO:0000256" key="1">
    <source>
        <dbReference type="ARBA" id="ARBA00004370"/>
    </source>
</evidence>
<sequence>MKFKNLSVVKKIWLSYLAVLVTLGIVACVLAGNWSDLNKSIDTLTEKSLPSVTLLKGMQVDITIVRKDEFSLLPNANNPKLGQWLDDLDKVRAGIQQEIAHYERLDLTDNERQVFSEFKDQWSKYVNETSEYRSLLSQGNSQQANELVLSSYTTYTSAYDKLKQTLELNEKMSSSIKNTVVAESQATVIAAVIGIGVILAIIATSAVILSRAICNPIKKALDFATRIANGQLNNRFNEADLTEDELGQLLKDLEKMQSNLHGLVSEVNDSTIQLTAAVEEVSAIASQTASGMQNQHTELTSVASAMTQMQAAVAEVAQNTEVGATTAQQATDMAEQGSQTLDKTVGVVEKMHTAVQNSDELSKELLKSSNDINVVVDVIQGIAEQTNLLALNAAIEAARAGEQGRGFAVVADEVRSLAKRTTDSTAQIMGIITTLQEGTQKMGDSSAECQNGIQQCIEQVGEAKERITEIEVAVDSMSQMSSQIATACSEQNSVSEELNRSIEFINSAASEMNEGTSQTAESCQEISRLAHHLKMRMDSFKL</sequence>
<dbReference type="FunFam" id="1.10.287.950:FF:000001">
    <property type="entry name" value="Methyl-accepting chemotaxis sensory transducer"/>
    <property type="match status" value="1"/>
</dbReference>
<dbReference type="PROSITE" id="PS51257">
    <property type="entry name" value="PROKAR_LIPOPROTEIN"/>
    <property type="match status" value="1"/>
</dbReference>
<dbReference type="GO" id="GO:0006935">
    <property type="term" value="P:chemotaxis"/>
    <property type="evidence" value="ECO:0007669"/>
    <property type="project" value="InterPro"/>
</dbReference>
<dbReference type="InterPro" id="IPR003660">
    <property type="entry name" value="HAMP_dom"/>
</dbReference>
<evidence type="ECO:0000256" key="5">
    <source>
        <dbReference type="SAM" id="Phobius"/>
    </source>
</evidence>
<feature type="domain" description="Methyl-accepting transducer" evidence="6">
    <location>
        <begin position="270"/>
        <end position="506"/>
    </location>
</feature>
<name>A0A1R4B7T3_9VIBR</name>
<evidence type="ECO:0000313" key="8">
    <source>
        <dbReference type="EMBL" id="SJL84980.1"/>
    </source>
</evidence>
<dbReference type="PANTHER" id="PTHR32089:SF120">
    <property type="entry name" value="METHYL-ACCEPTING CHEMOTAXIS PROTEIN TLPQ"/>
    <property type="match status" value="1"/>
</dbReference>
<dbReference type="PANTHER" id="PTHR32089">
    <property type="entry name" value="METHYL-ACCEPTING CHEMOTAXIS PROTEIN MCPB"/>
    <property type="match status" value="1"/>
</dbReference>
<feature type="domain" description="HAMP" evidence="7">
    <location>
        <begin position="211"/>
        <end position="265"/>
    </location>
</feature>
<dbReference type="GO" id="GO:0004888">
    <property type="term" value="F:transmembrane signaling receptor activity"/>
    <property type="evidence" value="ECO:0007669"/>
    <property type="project" value="InterPro"/>
</dbReference>
<evidence type="ECO:0000259" key="7">
    <source>
        <dbReference type="PROSITE" id="PS50885"/>
    </source>
</evidence>
<evidence type="ECO:0000313" key="9">
    <source>
        <dbReference type="Proteomes" id="UP000189475"/>
    </source>
</evidence>
<keyword evidence="9" id="KW-1185">Reference proteome</keyword>
<comment type="subcellular location">
    <subcellularLocation>
        <location evidence="1">Membrane</location>
    </subcellularLocation>
</comment>
<evidence type="ECO:0000256" key="2">
    <source>
        <dbReference type="ARBA" id="ARBA00023224"/>
    </source>
</evidence>
<dbReference type="AlphaFoldDB" id="A0A1R4B7T3"/>
<protein>
    <submittedName>
        <fullName evidence="8">Methyl-accepting chemotaxis protein McpS</fullName>
    </submittedName>
</protein>
<dbReference type="Pfam" id="PF00015">
    <property type="entry name" value="MCPsignal"/>
    <property type="match status" value="1"/>
</dbReference>
<dbReference type="Pfam" id="PF12729">
    <property type="entry name" value="4HB_MCP_1"/>
    <property type="match status" value="1"/>
</dbReference>
<reference evidence="8 9" key="1">
    <citation type="submission" date="2017-02" db="EMBL/GenBank/DDBJ databases">
        <authorList>
            <person name="Peterson S.W."/>
        </authorList>
    </citation>
    <scope>NUCLEOTIDE SEQUENCE [LARGE SCALE GENOMIC DNA]</scope>
    <source>
        <strain evidence="8 9">CECT 9027</strain>
    </source>
</reference>
<dbReference type="GO" id="GO:0007165">
    <property type="term" value="P:signal transduction"/>
    <property type="evidence" value="ECO:0007669"/>
    <property type="project" value="UniProtKB-KW"/>
</dbReference>
<dbReference type="PROSITE" id="PS50885">
    <property type="entry name" value="HAMP"/>
    <property type="match status" value="1"/>
</dbReference>
<feature type="transmembrane region" description="Helical" evidence="5">
    <location>
        <begin position="12"/>
        <end position="34"/>
    </location>
</feature>
<organism evidence="8 9">
    <name type="scientific">Vibrio palustris</name>
    <dbReference type="NCBI Taxonomy" id="1918946"/>
    <lineage>
        <taxon>Bacteria</taxon>
        <taxon>Pseudomonadati</taxon>
        <taxon>Pseudomonadota</taxon>
        <taxon>Gammaproteobacteria</taxon>
        <taxon>Vibrionales</taxon>
        <taxon>Vibrionaceae</taxon>
        <taxon>Vibrio</taxon>
    </lineage>
</organism>
<keyword evidence="5" id="KW-1133">Transmembrane helix</keyword>
<dbReference type="PRINTS" id="PR00260">
    <property type="entry name" value="CHEMTRNSDUCR"/>
</dbReference>
<evidence type="ECO:0000256" key="3">
    <source>
        <dbReference type="ARBA" id="ARBA00029447"/>
    </source>
</evidence>